<evidence type="ECO:0000313" key="1">
    <source>
        <dbReference type="EMBL" id="CAA9418224.1"/>
    </source>
</evidence>
<organism evidence="1">
    <name type="scientific">uncultured Rubrobacteraceae bacterium</name>
    <dbReference type="NCBI Taxonomy" id="349277"/>
    <lineage>
        <taxon>Bacteria</taxon>
        <taxon>Bacillati</taxon>
        <taxon>Actinomycetota</taxon>
        <taxon>Rubrobacteria</taxon>
        <taxon>Rubrobacterales</taxon>
        <taxon>Rubrobacteraceae</taxon>
        <taxon>environmental samples</taxon>
    </lineage>
</organism>
<dbReference type="AlphaFoldDB" id="A0A6J4PPG4"/>
<accession>A0A6J4PPG4</accession>
<name>A0A6J4PPG4_9ACTN</name>
<protein>
    <submittedName>
        <fullName evidence="1">Uncharacterized protein</fullName>
    </submittedName>
</protein>
<reference evidence="1" key="1">
    <citation type="submission" date="2020-02" db="EMBL/GenBank/DDBJ databases">
        <authorList>
            <person name="Meier V. D."/>
        </authorList>
    </citation>
    <scope>NUCLEOTIDE SEQUENCE</scope>
    <source>
        <strain evidence="1">AVDCRST_MAG03</strain>
    </source>
</reference>
<proteinExistence type="predicted"/>
<sequence length="94" mass="10048">MALAGLICTLRPMKHHRPGGRVAAAMLTLCGGCGHRLWAEIKNAGAFRFRAHFDDDEGSATYVEHSPSCPSCGLELDEGMPGPEAPEEHFSRGG</sequence>
<gene>
    <name evidence="1" type="ORF">AVDCRST_MAG03-2355</name>
</gene>
<dbReference type="EMBL" id="CADCUT010000145">
    <property type="protein sequence ID" value="CAA9418224.1"/>
    <property type="molecule type" value="Genomic_DNA"/>
</dbReference>